<evidence type="ECO:0000313" key="3">
    <source>
        <dbReference type="EMBL" id="GLZ79134.1"/>
    </source>
</evidence>
<feature type="domain" description="SGNH hydrolase-type esterase" evidence="2">
    <location>
        <begin position="38"/>
        <end position="264"/>
    </location>
</feature>
<dbReference type="GO" id="GO:0004620">
    <property type="term" value="F:phospholipase activity"/>
    <property type="evidence" value="ECO:0007669"/>
    <property type="project" value="InterPro"/>
</dbReference>
<proteinExistence type="predicted"/>
<dbReference type="RefSeq" id="WP_285664259.1">
    <property type="nucleotide sequence ID" value="NZ_BSTX01000002.1"/>
</dbReference>
<dbReference type="Gene3D" id="3.40.50.1110">
    <property type="entry name" value="SGNH hydrolase"/>
    <property type="match status" value="1"/>
</dbReference>
<keyword evidence="3" id="KW-0449">Lipoprotein</keyword>
<dbReference type="EMBL" id="BSTX01000002">
    <property type="protein sequence ID" value="GLZ79134.1"/>
    <property type="molecule type" value="Genomic_DNA"/>
</dbReference>
<dbReference type="AlphaFoldDB" id="A0A9W6SNJ2"/>
<feature type="chain" id="PRO_5040951329" evidence="1">
    <location>
        <begin position="26"/>
        <end position="282"/>
    </location>
</feature>
<evidence type="ECO:0000259" key="2">
    <source>
        <dbReference type="Pfam" id="PF13472"/>
    </source>
</evidence>
<accession>A0A9W6SNJ2</accession>
<protein>
    <submittedName>
        <fullName evidence="3">Lipoprotein</fullName>
    </submittedName>
</protein>
<comment type="caution">
    <text evidence="3">The sequence shown here is derived from an EMBL/GenBank/DDBJ whole genome shotgun (WGS) entry which is preliminary data.</text>
</comment>
<dbReference type="Proteomes" id="UP001165079">
    <property type="component" value="Unassembled WGS sequence"/>
</dbReference>
<organism evidence="3 4">
    <name type="scientific">Actinorhabdospora filicis</name>
    <dbReference type="NCBI Taxonomy" id="1785913"/>
    <lineage>
        <taxon>Bacteria</taxon>
        <taxon>Bacillati</taxon>
        <taxon>Actinomycetota</taxon>
        <taxon>Actinomycetes</taxon>
        <taxon>Micromonosporales</taxon>
        <taxon>Micromonosporaceae</taxon>
        <taxon>Actinorhabdospora</taxon>
    </lineage>
</organism>
<name>A0A9W6SNJ2_9ACTN</name>
<dbReference type="PANTHER" id="PTHR21325:SF31">
    <property type="entry name" value="GH22081P-RELATED"/>
    <property type="match status" value="1"/>
</dbReference>
<gene>
    <name evidence="3" type="ORF">Afil01_39410</name>
</gene>
<dbReference type="InterPro" id="IPR038885">
    <property type="entry name" value="PLB1"/>
</dbReference>
<keyword evidence="4" id="KW-1185">Reference proteome</keyword>
<sequence length="282" mass="29739">MLGRIAPAAALAAVLAVGAAAPARAEDPAPAYPSSMAALGDSITRGFNACGWFFDCTARSWSTGDSDRVNGHYHRLTTLNPGLEGNRHNNAETGANSADLVAQAFDAVEQRVDYVTVLIGANDACADTEAGMTSAIQYRTNVSAALDAIKEGLPDARVFIASIPDVYRVWEAGKDNPDARNTWELAGICQSLLADPLSTDAAAEQRRANVRQRVVDYNTAASELCAAYGPNCSYDGNAVFGTQLTADDISAWDFFHPNVEGQARIAEVTFAAAFGTEPSPST</sequence>
<dbReference type="InterPro" id="IPR013830">
    <property type="entry name" value="SGNH_hydro"/>
</dbReference>
<dbReference type="SUPFAM" id="SSF52266">
    <property type="entry name" value="SGNH hydrolase"/>
    <property type="match status" value="1"/>
</dbReference>
<keyword evidence="1" id="KW-0732">Signal</keyword>
<dbReference type="PANTHER" id="PTHR21325">
    <property type="entry name" value="PHOSPHOLIPASE B, PLB1"/>
    <property type="match status" value="1"/>
</dbReference>
<evidence type="ECO:0000256" key="1">
    <source>
        <dbReference type="SAM" id="SignalP"/>
    </source>
</evidence>
<dbReference type="InterPro" id="IPR036514">
    <property type="entry name" value="SGNH_hydro_sf"/>
</dbReference>
<reference evidence="3" key="1">
    <citation type="submission" date="2023-03" db="EMBL/GenBank/DDBJ databases">
        <title>Actinorhabdospora filicis NBRC 111898.</title>
        <authorList>
            <person name="Ichikawa N."/>
            <person name="Sato H."/>
            <person name="Tonouchi N."/>
        </authorList>
    </citation>
    <scope>NUCLEOTIDE SEQUENCE</scope>
    <source>
        <strain evidence="3">NBRC 111898</strain>
    </source>
</reference>
<feature type="signal peptide" evidence="1">
    <location>
        <begin position="1"/>
        <end position="25"/>
    </location>
</feature>
<evidence type="ECO:0000313" key="4">
    <source>
        <dbReference type="Proteomes" id="UP001165079"/>
    </source>
</evidence>
<dbReference type="Pfam" id="PF13472">
    <property type="entry name" value="Lipase_GDSL_2"/>
    <property type="match status" value="1"/>
</dbReference>